<dbReference type="InterPro" id="IPR011706">
    <property type="entry name" value="Cu-oxidase_C"/>
</dbReference>
<keyword evidence="11" id="KW-1015">Disulfide bond</keyword>
<dbReference type="GO" id="GO:0005507">
    <property type="term" value="F:copper ion binding"/>
    <property type="evidence" value="ECO:0007669"/>
    <property type="project" value="InterPro"/>
</dbReference>
<evidence type="ECO:0000259" key="17">
    <source>
        <dbReference type="Pfam" id="PF07732"/>
    </source>
</evidence>
<evidence type="ECO:0000256" key="2">
    <source>
        <dbReference type="ARBA" id="ARBA00001935"/>
    </source>
</evidence>
<keyword evidence="9" id="KW-0560">Oxidoreductase</keyword>
<dbReference type="Proteomes" id="UP000076532">
    <property type="component" value="Unassembled WGS sequence"/>
</dbReference>
<keyword evidence="14" id="KW-0732">Signal</keyword>
<proteinExistence type="inferred from homology"/>
<evidence type="ECO:0000256" key="12">
    <source>
        <dbReference type="ARBA" id="ARBA00023180"/>
    </source>
</evidence>
<dbReference type="GO" id="GO:0046274">
    <property type="term" value="P:lignin catabolic process"/>
    <property type="evidence" value="ECO:0007669"/>
    <property type="project" value="UniProtKB-KW"/>
</dbReference>
<gene>
    <name evidence="18" type="ORF">FIBSPDRAFT_931958</name>
</gene>
<dbReference type="PROSITE" id="PS00079">
    <property type="entry name" value="MULTICOPPER_OXIDASE1"/>
    <property type="match status" value="1"/>
</dbReference>
<dbReference type="CDD" id="cd13903">
    <property type="entry name" value="CuRO_3_Tv-LCC_like"/>
    <property type="match status" value="1"/>
</dbReference>
<evidence type="ECO:0000256" key="13">
    <source>
        <dbReference type="ARBA" id="ARBA00023185"/>
    </source>
</evidence>
<keyword evidence="8" id="KW-0677">Repeat</keyword>
<evidence type="ECO:0000256" key="3">
    <source>
        <dbReference type="ARBA" id="ARBA00004613"/>
    </source>
</evidence>
<name>A0A166JK08_9AGAM</name>
<reference evidence="18 19" key="1">
    <citation type="journal article" date="2016" name="Mol. Biol. Evol.">
        <title>Comparative Genomics of Early-Diverging Mushroom-Forming Fungi Provides Insights into the Origins of Lignocellulose Decay Capabilities.</title>
        <authorList>
            <person name="Nagy L.G."/>
            <person name="Riley R."/>
            <person name="Tritt A."/>
            <person name="Adam C."/>
            <person name="Daum C."/>
            <person name="Floudas D."/>
            <person name="Sun H."/>
            <person name="Yadav J.S."/>
            <person name="Pangilinan J."/>
            <person name="Larsson K.H."/>
            <person name="Matsuura K."/>
            <person name="Barry K."/>
            <person name="Labutti K."/>
            <person name="Kuo R."/>
            <person name="Ohm R.A."/>
            <person name="Bhattacharya S.S."/>
            <person name="Shirouzu T."/>
            <person name="Yoshinaga Y."/>
            <person name="Martin F.M."/>
            <person name="Grigoriev I.V."/>
            <person name="Hibbett D.S."/>
        </authorList>
    </citation>
    <scope>NUCLEOTIDE SEQUENCE [LARGE SCALE GENOMIC DNA]</scope>
    <source>
        <strain evidence="18 19">CBS 109695</strain>
    </source>
</reference>
<dbReference type="InterPro" id="IPR033138">
    <property type="entry name" value="Cu_oxidase_CS"/>
</dbReference>
<comment type="subcellular location">
    <subcellularLocation>
        <location evidence="3">Secreted</location>
    </subcellularLocation>
</comment>
<comment type="similarity">
    <text evidence="4">Belongs to the multicopper oxidase family.</text>
</comment>
<dbReference type="Pfam" id="PF07731">
    <property type="entry name" value="Cu-oxidase_2"/>
    <property type="match status" value="1"/>
</dbReference>
<feature type="domain" description="Plastocyanin-like" evidence="15">
    <location>
        <begin position="164"/>
        <end position="304"/>
    </location>
</feature>
<evidence type="ECO:0000256" key="10">
    <source>
        <dbReference type="ARBA" id="ARBA00023008"/>
    </source>
</evidence>
<evidence type="ECO:0000256" key="8">
    <source>
        <dbReference type="ARBA" id="ARBA00022737"/>
    </source>
</evidence>
<evidence type="ECO:0000259" key="16">
    <source>
        <dbReference type="Pfam" id="PF07731"/>
    </source>
</evidence>
<evidence type="ECO:0000256" key="5">
    <source>
        <dbReference type="ARBA" id="ARBA00012297"/>
    </source>
</evidence>
<keyword evidence="6" id="KW-0964">Secreted</keyword>
<keyword evidence="10" id="KW-0186">Copper</keyword>
<dbReference type="CDD" id="cd13856">
    <property type="entry name" value="CuRO_1_Tv-LCC_like"/>
    <property type="match status" value="1"/>
</dbReference>
<dbReference type="InterPro" id="IPR008972">
    <property type="entry name" value="Cupredoxin"/>
</dbReference>
<keyword evidence="13" id="KW-0439">Lignin degradation</keyword>
<dbReference type="Pfam" id="PF00394">
    <property type="entry name" value="Cu-oxidase"/>
    <property type="match status" value="1"/>
</dbReference>
<keyword evidence="7" id="KW-0479">Metal-binding</keyword>
<dbReference type="GO" id="GO:0005576">
    <property type="term" value="C:extracellular region"/>
    <property type="evidence" value="ECO:0007669"/>
    <property type="project" value="UniProtKB-SubCell"/>
</dbReference>
<accession>A0A166JK08</accession>
<keyword evidence="19" id="KW-1185">Reference proteome</keyword>
<evidence type="ECO:0000256" key="7">
    <source>
        <dbReference type="ARBA" id="ARBA00022723"/>
    </source>
</evidence>
<dbReference type="FunFam" id="2.60.40.420:FF:000112">
    <property type="entry name" value="Laccase B"/>
    <property type="match status" value="1"/>
</dbReference>
<evidence type="ECO:0000256" key="11">
    <source>
        <dbReference type="ARBA" id="ARBA00023157"/>
    </source>
</evidence>
<protein>
    <recommendedName>
        <fullName evidence="5">laccase</fullName>
        <ecNumber evidence="5">1.10.3.2</ecNumber>
    </recommendedName>
</protein>
<dbReference type="FunFam" id="2.60.40.420:FF:000045">
    <property type="entry name" value="Laccase 2"/>
    <property type="match status" value="1"/>
</dbReference>
<feature type="domain" description="Plastocyanin-like" evidence="16">
    <location>
        <begin position="369"/>
        <end position="490"/>
    </location>
</feature>
<feature type="signal peptide" evidence="14">
    <location>
        <begin position="1"/>
        <end position="21"/>
    </location>
</feature>
<dbReference type="SUPFAM" id="SSF49503">
    <property type="entry name" value="Cupredoxins"/>
    <property type="match status" value="3"/>
</dbReference>
<dbReference type="PANTHER" id="PTHR11709">
    <property type="entry name" value="MULTI-COPPER OXIDASE"/>
    <property type="match status" value="1"/>
</dbReference>
<dbReference type="EMBL" id="KV417551">
    <property type="protein sequence ID" value="KZP20945.1"/>
    <property type="molecule type" value="Genomic_DNA"/>
</dbReference>
<dbReference type="AlphaFoldDB" id="A0A166JK08"/>
<dbReference type="OrthoDB" id="2121828at2759"/>
<evidence type="ECO:0000259" key="15">
    <source>
        <dbReference type="Pfam" id="PF00394"/>
    </source>
</evidence>
<evidence type="ECO:0000313" key="19">
    <source>
        <dbReference type="Proteomes" id="UP000076532"/>
    </source>
</evidence>
<sequence>MFLASYIPLYVLLAGLGGVRAAIGPVADLVITNAVIAPDGFNRSTVLAGGTFPGALITANKGDYLQINVQDELTDSTMLLSTSIHWHGIFQNGTAEMDGAAFVTQCPIAANNSFIYNFTGFDQAGTYWYHSHLATQYCDGLRGPLVIYNPEDPYLDLYDVDDDTTVIVLSDWYHTVAPQAGRFPTADSTLINGAGRYNGGPATPLSSIAVESGKRYRFRLVSTSCDPNYTFSIDGHNMTIIEADGIETEPLVVDEIQIFAGQRYSFVLEANQTVDNYWIRANPNLGTTGFDGGLNSAILRYSGANATADPTTNQTTSVIPLIEANLVPLVNPGAPGTPEVGGADVLLNLAIVFNGTNLNFTINGVSFDPPTVPVLLQILSGAQQATDLLPSGSVYVLPPNKVIELSMPAGAAGGPHPFHLHGHAFDVVRSAGQTTYNYANPPRRDVVQLGALGDNVTIRWTTDNAGPWYLHCHIDWHLQLGLAIVFAENPAGVAAHDPNTTAWNNLCPIYDALSPDQLGGIVPT</sequence>
<keyword evidence="12" id="KW-0325">Glycoprotein</keyword>
<feature type="domain" description="Plastocyanin-like" evidence="17">
    <location>
        <begin position="33"/>
        <end position="151"/>
    </location>
</feature>
<dbReference type="PANTHER" id="PTHR11709:SF511">
    <property type="entry name" value="LACCASE"/>
    <property type="match status" value="1"/>
</dbReference>
<evidence type="ECO:0000256" key="6">
    <source>
        <dbReference type="ARBA" id="ARBA00022525"/>
    </source>
</evidence>
<dbReference type="InterPro" id="IPR045087">
    <property type="entry name" value="Cu-oxidase_fam"/>
</dbReference>
<organism evidence="18 19">
    <name type="scientific">Athelia psychrophila</name>
    <dbReference type="NCBI Taxonomy" id="1759441"/>
    <lineage>
        <taxon>Eukaryota</taxon>
        <taxon>Fungi</taxon>
        <taxon>Dikarya</taxon>
        <taxon>Basidiomycota</taxon>
        <taxon>Agaricomycotina</taxon>
        <taxon>Agaricomycetes</taxon>
        <taxon>Agaricomycetidae</taxon>
        <taxon>Atheliales</taxon>
        <taxon>Atheliaceae</taxon>
        <taxon>Athelia</taxon>
    </lineage>
</organism>
<evidence type="ECO:0000256" key="4">
    <source>
        <dbReference type="ARBA" id="ARBA00010609"/>
    </source>
</evidence>
<dbReference type="InterPro" id="IPR001117">
    <property type="entry name" value="Cu-oxidase_2nd"/>
</dbReference>
<feature type="chain" id="PRO_5007875856" description="laccase" evidence="14">
    <location>
        <begin position="22"/>
        <end position="524"/>
    </location>
</feature>
<dbReference type="EC" id="1.10.3.2" evidence="5"/>
<dbReference type="PROSITE" id="PS00080">
    <property type="entry name" value="MULTICOPPER_OXIDASE2"/>
    <property type="match status" value="1"/>
</dbReference>
<comment type="cofactor">
    <cofactor evidence="2">
        <name>Cu cation</name>
        <dbReference type="ChEBI" id="CHEBI:23378"/>
    </cofactor>
</comment>
<evidence type="ECO:0000313" key="18">
    <source>
        <dbReference type="EMBL" id="KZP20945.1"/>
    </source>
</evidence>
<evidence type="ECO:0000256" key="14">
    <source>
        <dbReference type="SAM" id="SignalP"/>
    </source>
</evidence>
<dbReference type="STRING" id="436010.A0A166JK08"/>
<dbReference type="Gene3D" id="2.60.40.420">
    <property type="entry name" value="Cupredoxins - blue copper proteins"/>
    <property type="match status" value="3"/>
</dbReference>
<dbReference type="Pfam" id="PF07732">
    <property type="entry name" value="Cu-oxidase_3"/>
    <property type="match status" value="1"/>
</dbReference>
<evidence type="ECO:0000256" key="9">
    <source>
        <dbReference type="ARBA" id="ARBA00023002"/>
    </source>
</evidence>
<dbReference type="InterPro" id="IPR002355">
    <property type="entry name" value="Cu_oxidase_Cu_BS"/>
</dbReference>
<comment type="catalytic activity">
    <reaction evidence="1">
        <text>4 hydroquinone + O2 = 4 benzosemiquinone + 2 H2O</text>
        <dbReference type="Rhea" id="RHEA:11276"/>
        <dbReference type="ChEBI" id="CHEBI:15377"/>
        <dbReference type="ChEBI" id="CHEBI:15379"/>
        <dbReference type="ChEBI" id="CHEBI:17594"/>
        <dbReference type="ChEBI" id="CHEBI:17977"/>
        <dbReference type="EC" id="1.10.3.2"/>
    </reaction>
</comment>
<dbReference type="GO" id="GO:0052716">
    <property type="term" value="F:hydroquinone:oxygen oxidoreductase activity"/>
    <property type="evidence" value="ECO:0007669"/>
    <property type="project" value="UniProtKB-EC"/>
</dbReference>
<evidence type="ECO:0000256" key="1">
    <source>
        <dbReference type="ARBA" id="ARBA00000349"/>
    </source>
</evidence>
<dbReference type="InterPro" id="IPR011707">
    <property type="entry name" value="Cu-oxidase-like_N"/>
</dbReference>